<sequence length="178" mass="19319">MPVAGDSLTVYSINVPLPSAVTSLAADLAADLPLAQRRGRGEHTLVAKRLGDGDHTTYARREAQGREALRGQPAFEARVSGVEQFETAVTGPSPVVYLAVESPGLVALHERLCERFDPVDDMEGDEYVPHVTVARGGDRDTAARLVERDIEPVQWTVDELAFYDADRNQPVSRVSLPA</sequence>
<dbReference type="InterPro" id="IPR050580">
    <property type="entry name" value="2H_phosphoesterase_YjcG-like"/>
</dbReference>
<organism evidence="1 2">
    <name type="scientific">Haloarcula vallismortis ATCC 29715</name>
    <dbReference type="NCBI Taxonomy" id="662477"/>
    <lineage>
        <taxon>Archaea</taxon>
        <taxon>Methanobacteriati</taxon>
        <taxon>Methanobacteriota</taxon>
        <taxon>Stenosarchaea group</taxon>
        <taxon>Halobacteria</taxon>
        <taxon>Halobacteriales</taxon>
        <taxon>Haloarculaceae</taxon>
        <taxon>Haloarcula</taxon>
    </lineage>
</organism>
<dbReference type="Gene3D" id="3.90.1140.10">
    <property type="entry name" value="Cyclic phosphodiesterase"/>
    <property type="match status" value="1"/>
</dbReference>
<gene>
    <name evidence="1" type="ORF">C437_14152</name>
</gene>
<dbReference type="InterPro" id="IPR009097">
    <property type="entry name" value="Cyclic_Pdiesterase"/>
</dbReference>
<dbReference type="OrthoDB" id="200286at2157"/>
<dbReference type="PATRIC" id="fig|662477.6.peg.2756"/>
<dbReference type="PANTHER" id="PTHR40037:SF1">
    <property type="entry name" value="PHOSPHOESTERASE SAOUHSC_00951-RELATED"/>
    <property type="match status" value="1"/>
</dbReference>
<accession>M0J6V1</accession>
<comment type="caution">
    <text evidence="1">The sequence shown here is derived from an EMBL/GenBank/DDBJ whole genome shotgun (WGS) entry which is preliminary data.</text>
</comment>
<keyword evidence="2" id="KW-1185">Reference proteome</keyword>
<reference evidence="1 2" key="1">
    <citation type="journal article" date="2014" name="PLoS Genet.">
        <title>Phylogenetically driven sequencing of extremely halophilic archaea reveals strategies for static and dynamic osmo-response.</title>
        <authorList>
            <person name="Becker E.A."/>
            <person name="Seitzer P.M."/>
            <person name="Tritt A."/>
            <person name="Larsen D."/>
            <person name="Krusor M."/>
            <person name="Yao A.I."/>
            <person name="Wu D."/>
            <person name="Madern D."/>
            <person name="Eisen J.A."/>
            <person name="Darling A.E."/>
            <person name="Facciotti M.T."/>
        </authorList>
    </citation>
    <scope>NUCLEOTIDE SEQUENCE [LARGE SCALE GENOMIC DNA]</scope>
    <source>
        <strain evidence="1 2">ATCC 29715</strain>
    </source>
</reference>
<dbReference type="EMBL" id="AOLQ01000059">
    <property type="protein sequence ID" value="EMA03724.1"/>
    <property type="molecule type" value="Genomic_DNA"/>
</dbReference>
<dbReference type="Proteomes" id="UP000011534">
    <property type="component" value="Unassembled WGS sequence"/>
</dbReference>
<dbReference type="Pfam" id="PF13563">
    <property type="entry name" value="2_5_RNA_ligase2"/>
    <property type="match status" value="1"/>
</dbReference>
<name>M0J6V1_HALVA</name>
<dbReference type="PANTHER" id="PTHR40037">
    <property type="entry name" value="PHOSPHOESTERASE YJCG-RELATED"/>
    <property type="match status" value="1"/>
</dbReference>
<dbReference type="AlphaFoldDB" id="M0J6V1"/>
<dbReference type="SUPFAM" id="SSF55144">
    <property type="entry name" value="LigT-like"/>
    <property type="match status" value="1"/>
</dbReference>
<evidence type="ECO:0000313" key="2">
    <source>
        <dbReference type="Proteomes" id="UP000011534"/>
    </source>
</evidence>
<proteinExistence type="predicted"/>
<evidence type="ECO:0000313" key="1">
    <source>
        <dbReference type="EMBL" id="EMA03724.1"/>
    </source>
</evidence>
<protein>
    <submittedName>
        <fullName evidence="1">Putative phosphoesterase HXTX</fullName>
    </submittedName>
</protein>